<dbReference type="AlphaFoldDB" id="A0A9P4UMV2"/>
<comment type="caution">
    <text evidence="1">The sequence shown here is derived from an EMBL/GenBank/DDBJ whole genome shotgun (WGS) entry which is preliminary data.</text>
</comment>
<protein>
    <submittedName>
        <fullName evidence="1">Uncharacterized protein</fullName>
    </submittedName>
</protein>
<keyword evidence="2" id="KW-1185">Reference proteome</keyword>
<evidence type="ECO:0000313" key="1">
    <source>
        <dbReference type="EMBL" id="KAF2720014.1"/>
    </source>
</evidence>
<reference evidence="1" key="1">
    <citation type="journal article" date="2020" name="Stud. Mycol.">
        <title>101 Dothideomycetes genomes: a test case for predicting lifestyles and emergence of pathogens.</title>
        <authorList>
            <person name="Haridas S."/>
            <person name="Albert R."/>
            <person name="Binder M."/>
            <person name="Bloem J."/>
            <person name="Labutti K."/>
            <person name="Salamov A."/>
            <person name="Andreopoulos B."/>
            <person name="Baker S."/>
            <person name="Barry K."/>
            <person name="Bills G."/>
            <person name="Bluhm B."/>
            <person name="Cannon C."/>
            <person name="Castanera R."/>
            <person name="Culley D."/>
            <person name="Daum C."/>
            <person name="Ezra D."/>
            <person name="Gonzalez J."/>
            <person name="Henrissat B."/>
            <person name="Kuo A."/>
            <person name="Liang C."/>
            <person name="Lipzen A."/>
            <person name="Lutzoni F."/>
            <person name="Magnuson J."/>
            <person name="Mondo S."/>
            <person name="Nolan M."/>
            <person name="Ohm R."/>
            <person name="Pangilinan J."/>
            <person name="Park H.-J."/>
            <person name="Ramirez L."/>
            <person name="Alfaro M."/>
            <person name="Sun H."/>
            <person name="Tritt A."/>
            <person name="Yoshinaga Y."/>
            <person name="Zwiers L.-H."/>
            <person name="Turgeon B."/>
            <person name="Goodwin S."/>
            <person name="Spatafora J."/>
            <person name="Crous P."/>
            <person name="Grigoriev I."/>
        </authorList>
    </citation>
    <scope>NUCLEOTIDE SEQUENCE</scope>
    <source>
        <strain evidence="1">CBS 116435</strain>
    </source>
</reference>
<proteinExistence type="predicted"/>
<name>A0A9P4UMV2_9PEZI</name>
<evidence type="ECO:0000313" key="2">
    <source>
        <dbReference type="Proteomes" id="UP000799441"/>
    </source>
</evidence>
<dbReference type="Proteomes" id="UP000799441">
    <property type="component" value="Unassembled WGS sequence"/>
</dbReference>
<accession>A0A9P4UMV2</accession>
<gene>
    <name evidence="1" type="ORF">K431DRAFT_102412</name>
</gene>
<organism evidence="1 2">
    <name type="scientific">Polychaeton citri CBS 116435</name>
    <dbReference type="NCBI Taxonomy" id="1314669"/>
    <lineage>
        <taxon>Eukaryota</taxon>
        <taxon>Fungi</taxon>
        <taxon>Dikarya</taxon>
        <taxon>Ascomycota</taxon>
        <taxon>Pezizomycotina</taxon>
        <taxon>Dothideomycetes</taxon>
        <taxon>Dothideomycetidae</taxon>
        <taxon>Capnodiales</taxon>
        <taxon>Capnodiaceae</taxon>
        <taxon>Polychaeton</taxon>
    </lineage>
</organism>
<dbReference type="EMBL" id="MU003804">
    <property type="protein sequence ID" value="KAF2720014.1"/>
    <property type="molecule type" value="Genomic_DNA"/>
</dbReference>
<sequence>MYLLLKSLLCGYIARDACLWQHRHLHPIHEYPKRAGSWIFCALLQTSHFLLRSREISTLLSIALGTSQVVSIWHSRQSYRLADSQPSDVSKCEVWSGVPGWVSSHRSLHRFQTSLSPDQLPVGLTTKCHGGFLRKTNHLADLAIWHWDVVQHCLLNGFGEGHDTHRRA</sequence>